<keyword evidence="4 7" id="KW-0812">Transmembrane</keyword>
<evidence type="ECO:0000256" key="5">
    <source>
        <dbReference type="ARBA" id="ARBA00022989"/>
    </source>
</evidence>
<evidence type="ECO:0000256" key="2">
    <source>
        <dbReference type="ARBA" id="ARBA00006386"/>
    </source>
</evidence>
<dbReference type="InterPro" id="IPR052923">
    <property type="entry name" value="UPF0718"/>
</dbReference>
<evidence type="ECO:0000256" key="3">
    <source>
        <dbReference type="ARBA" id="ARBA00022475"/>
    </source>
</evidence>
<evidence type="ECO:0000256" key="6">
    <source>
        <dbReference type="ARBA" id="ARBA00023136"/>
    </source>
</evidence>
<evidence type="ECO:0000256" key="4">
    <source>
        <dbReference type="ARBA" id="ARBA00022692"/>
    </source>
</evidence>
<evidence type="ECO:0000313" key="8">
    <source>
        <dbReference type="EMBL" id="MBU5436535.1"/>
    </source>
</evidence>
<feature type="transmembrane region" description="Helical" evidence="7">
    <location>
        <begin position="92"/>
        <end position="114"/>
    </location>
</feature>
<keyword evidence="6 7" id="KW-0472">Membrane</keyword>
<protein>
    <submittedName>
        <fullName evidence="8">Permease</fullName>
    </submittedName>
</protein>
<feature type="transmembrane region" description="Helical" evidence="7">
    <location>
        <begin position="121"/>
        <end position="140"/>
    </location>
</feature>
<name>A0ABS6E0W3_9FIRM</name>
<dbReference type="Pfam" id="PF03773">
    <property type="entry name" value="ArsP_1"/>
    <property type="match status" value="1"/>
</dbReference>
<comment type="similarity">
    <text evidence="2">Belongs to the UPF0718 family.</text>
</comment>
<feature type="transmembrane region" description="Helical" evidence="7">
    <location>
        <begin position="189"/>
        <end position="209"/>
    </location>
</feature>
<feature type="transmembrane region" description="Helical" evidence="7">
    <location>
        <begin position="335"/>
        <end position="352"/>
    </location>
</feature>
<dbReference type="PANTHER" id="PTHR34184">
    <property type="entry name" value="UPF0718 PROTEIN YCGR"/>
    <property type="match status" value="1"/>
</dbReference>
<accession>A0ABS6E0W3</accession>
<dbReference type="InterPro" id="IPR005524">
    <property type="entry name" value="DUF318"/>
</dbReference>
<dbReference type="NCBIfam" id="NF040736">
    <property type="entry name" value="efflux_SaoE"/>
    <property type="match status" value="1"/>
</dbReference>
<comment type="subcellular location">
    <subcellularLocation>
        <location evidence="1">Cell membrane</location>
        <topology evidence="1">Multi-pass membrane protein</topology>
    </subcellularLocation>
</comment>
<feature type="transmembrane region" description="Helical" evidence="7">
    <location>
        <begin position="283"/>
        <end position="304"/>
    </location>
</feature>
<feature type="transmembrane region" description="Helical" evidence="7">
    <location>
        <begin position="221"/>
        <end position="247"/>
    </location>
</feature>
<reference evidence="8 9" key="1">
    <citation type="submission" date="2021-06" db="EMBL/GenBank/DDBJ databases">
        <authorList>
            <person name="Sun Q."/>
            <person name="Li D."/>
        </authorList>
    </citation>
    <scope>NUCLEOTIDE SEQUENCE [LARGE SCALE GENOMIC DNA]</scope>
    <source>
        <strain evidence="8 9">MSJ-40</strain>
    </source>
</reference>
<keyword evidence="3" id="KW-1003">Cell membrane</keyword>
<feature type="transmembrane region" description="Helical" evidence="7">
    <location>
        <begin position="58"/>
        <end position="80"/>
    </location>
</feature>
<gene>
    <name evidence="8" type="ORF">KQI42_00865</name>
</gene>
<organism evidence="8 9">
    <name type="scientific">Tissierella simiarum</name>
    <dbReference type="NCBI Taxonomy" id="2841534"/>
    <lineage>
        <taxon>Bacteria</taxon>
        <taxon>Bacillati</taxon>
        <taxon>Bacillota</taxon>
        <taxon>Tissierellia</taxon>
        <taxon>Tissierellales</taxon>
        <taxon>Tissierellaceae</taxon>
        <taxon>Tissierella</taxon>
    </lineage>
</organism>
<evidence type="ECO:0000313" key="9">
    <source>
        <dbReference type="Proteomes" id="UP000749471"/>
    </source>
</evidence>
<evidence type="ECO:0000256" key="7">
    <source>
        <dbReference type="SAM" id="Phobius"/>
    </source>
</evidence>
<keyword evidence="5 7" id="KW-1133">Transmembrane helix</keyword>
<dbReference type="EMBL" id="JAHLPM010000001">
    <property type="protein sequence ID" value="MBU5436535.1"/>
    <property type="molecule type" value="Genomic_DNA"/>
</dbReference>
<keyword evidence="9" id="KW-1185">Reference proteome</keyword>
<sequence>MLLLLLDFLKNILLSSINLLNGTSGWLVFSYIIAGLLHDVISPVRFHKSLGNTKLSSILKVTLSGMCLPICSCGTIPLGISLYYSGAYVGPTLAFMASTPALNPIALILSYGLLGKELTMINIAAGFLLPFIIGIIGNKLGGNEIRKPDLEEEIAAISLEPIEKITLLEKFKSGMQWVVEDLAIVLSKYVVLGMLFGGFILTAFPDSFIQKYLGNPSMLSLWNVAVLGALMYVCAVGHIPFIAALIASGASPGAAITFLMAGAATNFPELLSIYKMIGKKTAIIYGTVISVFALTVGYLTNLWLMPRFEPAINYNRIDSTIENANKLLFTLPEPLKYVCSFIVFLFFLKGMYPKVKDLFGNFAKQTR</sequence>
<dbReference type="PANTHER" id="PTHR34184:SF4">
    <property type="entry name" value="UPF0718 PROTEIN YCGR"/>
    <property type="match status" value="1"/>
</dbReference>
<feature type="transmembrane region" description="Helical" evidence="7">
    <location>
        <begin position="12"/>
        <end position="37"/>
    </location>
</feature>
<evidence type="ECO:0000256" key="1">
    <source>
        <dbReference type="ARBA" id="ARBA00004651"/>
    </source>
</evidence>
<comment type="caution">
    <text evidence="8">The sequence shown here is derived from an EMBL/GenBank/DDBJ whole genome shotgun (WGS) entry which is preliminary data.</text>
</comment>
<proteinExistence type="inferred from homology"/>
<dbReference type="Proteomes" id="UP000749471">
    <property type="component" value="Unassembled WGS sequence"/>
</dbReference>